<accession>A0A8J0QKP9</accession>
<dbReference type="Proteomes" id="UP000008143">
    <property type="component" value="Chromosome 4"/>
</dbReference>
<dbReference type="InterPro" id="IPR042769">
    <property type="entry name" value="SPATA6_fam"/>
</dbReference>
<dbReference type="CTD" id="54558"/>
<reference evidence="3 4" key="1">
    <citation type="submission" date="2025-04" db="UniProtKB">
        <authorList>
            <consortium name="RefSeq"/>
        </authorList>
    </citation>
    <scope>IDENTIFICATION</scope>
    <source>
        <strain evidence="3 4">Nigerian</strain>
        <tissue evidence="3 4">Liver and blood</tissue>
    </source>
</reference>
<dbReference type="OMA" id="NIHGARC"/>
<dbReference type="Xenbase" id="XB-GENE-22069188">
    <property type="gene designation" value="spata6"/>
</dbReference>
<feature type="compositionally biased region" description="Polar residues" evidence="1">
    <location>
        <begin position="18"/>
        <end position="38"/>
    </location>
</feature>
<evidence type="ECO:0000313" key="2">
    <source>
        <dbReference type="Proteomes" id="UP000008143"/>
    </source>
</evidence>
<dbReference type="GO" id="GO:0007283">
    <property type="term" value="P:spermatogenesis"/>
    <property type="evidence" value="ECO:0007669"/>
    <property type="project" value="InterPro"/>
</dbReference>
<dbReference type="KEGG" id="xtr:100495560"/>
<evidence type="ECO:0000313" key="3">
    <source>
        <dbReference type="RefSeq" id="XP_002931460.2"/>
    </source>
</evidence>
<evidence type="ECO:0000313" key="6">
    <source>
        <dbReference type="RefSeq" id="XP_004914057.1"/>
    </source>
</evidence>
<evidence type="ECO:0000313" key="5">
    <source>
        <dbReference type="RefSeq" id="XP_004914056.1"/>
    </source>
</evidence>
<dbReference type="RefSeq" id="XP_004914057.1">
    <property type="nucleotide sequence ID" value="XM_004914000.4"/>
</dbReference>
<keyword evidence="2" id="KW-1185">Reference proteome</keyword>
<dbReference type="PANTHER" id="PTHR16435">
    <property type="entry name" value="SPERMATOGENESIS-ASSOCIATED PROTEIN 6 SPATA6"/>
    <property type="match status" value="1"/>
</dbReference>
<dbReference type="GO" id="GO:0032027">
    <property type="term" value="F:myosin light chain binding"/>
    <property type="evidence" value="ECO:0007669"/>
    <property type="project" value="InterPro"/>
</dbReference>
<dbReference type="PANTHER" id="PTHR16435:SF3">
    <property type="entry name" value="SPERMATOGENESIS-ASSOCIATED PROTEIN 6"/>
    <property type="match status" value="1"/>
</dbReference>
<proteinExistence type="predicted"/>
<dbReference type="AlphaFoldDB" id="A0A8J0QKP9"/>
<dbReference type="RefSeq" id="XP_002931460.2">
    <property type="nucleotide sequence ID" value="XM_002931414.5"/>
</dbReference>
<evidence type="ECO:0000313" key="7">
    <source>
        <dbReference type="Xenbase" id="XB-GENE-22069188"/>
    </source>
</evidence>
<gene>
    <name evidence="3 4 5 6 7" type="primary">spata6</name>
</gene>
<dbReference type="AGR" id="Xenbase:XB-GENE-22069188"/>
<dbReference type="RefSeq" id="XP_004914056.1">
    <property type="nucleotide sequence ID" value="XM_004913999.4"/>
</dbReference>
<sequence>MARMQKQNLTHARKDSSCRTSRSYEQPTIASKSRSPSPYTRRRMCELSQDTKQRLAHLNLGPYEFKKETDNKPPFIIKRADTGSPCIDTSPTSYFPKESLNVRECSRLCTGNSLLGSYKPKDSKFIRHQYIDDLKGSLGSLDGHLFSEPAGRMLHSTRLSHSLSSSVPKHPPNPILKRSSLRERFQSDQRASANWEEIHTRVKNTIRTHSARQRLLSEKSVSWQDESSRWNTVHDDTLGLNDLQDRSSFYPETSVHLDNGDFWSNRAALYRGKSHRSVFEESLDKIYKNMYRNASEGNVYRKTHSS</sequence>
<dbReference type="GeneID" id="100495560"/>
<evidence type="ECO:0000256" key="1">
    <source>
        <dbReference type="SAM" id="MobiDB-lite"/>
    </source>
</evidence>
<dbReference type="GO" id="GO:0120212">
    <property type="term" value="C:sperm head-tail coupling apparatus"/>
    <property type="evidence" value="ECO:0007669"/>
    <property type="project" value="InterPro"/>
</dbReference>
<dbReference type="OrthoDB" id="5963614at2759"/>
<feature type="region of interest" description="Disordered" evidence="1">
    <location>
        <begin position="1"/>
        <end position="42"/>
    </location>
</feature>
<protein>
    <submittedName>
        <fullName evidence="3 4">Spermatogenesis-associated protein 6 isoform X1</fullName>
    </submittedName>
</protein>
<evidence type="ECO:0000313" key="4">
    <source>
        <dbReference type="RefSeq" id="XP_004914055.1"/>
    </source>
</evidence>
<organism evidence="2 3">
    <name type="scientific">Xenopus tropicalis</name>
    <name type="common">Western clawed frog</name>
    <name type="synonym">Silurana tropicalis</name>
    <dbReference type="NCBI Taxonomy" id="8364"/>
    <lineage>
        <taxon>Eukaryota</taxon>
        <taxon>Metazoa</taxon>
        <taxon>Chordata</taxon>
        <taxon>Craniata</taxon>
        <taxon>Vertebrata</taxon>
        <taxon>Euteleostomi</taxon>
        <taxon>Amphibia</taxon>
        <taxon>Batrachia</taxon>
        <taxon>Anura</taxon>
        <taxon>Pipoidea</taxon>
        <taxon>Pipidae</taxon>
        <taxon>Xenopodinae</taxon>
        <taxon>Xenopus</taxon>
        <taxon>Silurana</taxon>
    </lineage>
</organism>
<name>A0A8J0QKP9_XENTR</name>
<dbReference type="RefSeq" id="XP_004914055.1">
    <property type="nucleotide sequence ID" value="XM_004913998.4"/>
</dbReference>
<feature type="compositionally biased region" description="Polar residues" evidence="1">
    <location>
        <begin position="1"/>
        <end position="10"/>
    </location>
</feature>